<comment type="caution">
    <text evidence="9">The sequence shown here is derived from an EMBL/GenBank/DDBJ whole genome shotgun (WGS) entry which is preliminary data.</text>
</comment>
<organism evidence="9 10">
    <name type="scientific">Asticcacaulis benevestitus DSM 16100 = ATCC BAA-896</name>
    <dbReference type="NCBI Taxonomy" id="1121022"/>
    <lineage>
        <taxon>Bacteria</taxon>
        <taxon>Pseudomonadati</taxon>
        <taxon>Pseudomonadota</taxon>
        <taxon>Alphaproteobacteria</taxon>
        <taxon>Caulobacterales</taxon>
        <taxon>Caulobacteraceae</taxon>
        <taxon>Asticcacaulis</taxon>
    </lineage>
</organism>
<evidence type="ECO:0000256" key="2">
    <source>
        <dbReference type="ARBA" id="ARBA00008806"/>
    </source>
</evidence>
<dbReference type="Gene3D" id="3.40.50.300">
    <property type="entry name" value="P-loop containing nucleotide triphosphate hydrolases"/>
    <property type="match status" value="1"/>
</dbReference>
<dbReference type="EMBL" id="AWGB01000012">
    <property type="protein sequence ID" value="ESQ92565.1"/>
    <property type="molecule type" value="Genomic_DNA"/>
</dbReference>
<name>V4Q444_9CAUL</name>
<keyword evidence="5 8" id="KW-1133">Transmembrane helix</keyword>
<dbReference type="PATRIC" id="fig|1121022.4.peg.1602"/>
<evidence type="ECO:0000256" key="7">
    <source>
        <dbReference type="SAM" id="MobiDB-lite"/>
    </source>
</evidence>
<feature type="transmembrane region" description="Helical" evidence="8">
    <location>
        <begin position="63"/>
        <end position="83"/>
    </location>
</feature>
<proteinExistence type="inferred from homology"/>
<evidence type="ECO:0000256" key="4">
    <source>
        <dbReference type="ARBA" id="ARBA00022692"/>
    </source>
</evidence>
<evidence type="ECO:0000313" key="10">
    <source>
        <dbReference type="Proteomes" id="UP000017837"/>
    </source>
</evidence>
<keyword evidence="4 8" id="KW-0812">Transmembrane</keyword>
<dbReference type="OrthoDB" id="9759295at2"/>
<dbReference type="InterPro" id="IPR027417">
    <property type="entry name" value="P-loop_NTPase"/>
</dbReference>
<keyword evidence="3" id="KW-1003">Cell membrane</keyword>
<comment type="subcellular location">
    <subcellularLocation>
        <location evidence="1">Cell membrane</location>
        <topology evidence="1">Multi-pass membrane protein</topology>
    </subcellularLocation>
</comment>
<feature type="compositionally biased region" description="Low complexity" evidence="7">
    <location>
        <begin position="659"/>
        <end position="673"/>
    </location>
</feature>
<dbReference type="PANTHER" id="PTHR37937:SF1">
    <property type="entry name" value="CONJUGATIVE TRANSFER: DNA TRANSPORT"/>
    <property type="match status" value="1"/>
</dbReference>
<keyword evidence="10" id="KW-1185">Reference proteome</keyword>
<reference evidence="9 10" key="1">
    <citation type="journal article" date="2014" name="Nature">
        <title>Sequential evolution of bacterial morphology by co-option of a developmental regulator.</title>
        <authorList>
            <person name="Jiang C."/>
            <person name="Brown P.J."/>
            <person name="Ducret A."/>
            <person name="Brun Y.V."/>
        </authorList>
    </citation>
    <scope>NUCLEOTIDE SEQUENCE [LARGE SCALE GENOMIC DNA]</scope>
    <source>
        <strain evidence="9 10">DSM 16100</strain>
    </source>
</reference>
<keyword evidence="6 8" id="KW-0472">Membrane</keyword>
<evidence type="ECO:0000256" key="1">
    <source>
        <dbReference type="ARBA" id="ARBA00004651"/>
    </source>
</evidence>
<dbReference type="STRING" id="1121022.GCA_000376105_02690"/>
<accession>V4Q444</accession>
<evidence type="ECO:0000256" key="8">
    <source>
        <dbReference type="SAM" id="Phobius"/>
    </source>
</evidence>
<evidence type="ECO:0000256" key="5">
    <source>
        <dbReference type="ARBA" id="ARBA00022989"/>
    </source>
</evidence>
<feature type="region of interest" description="Disordered" evidence="7">
    <location>
        <begin position="645"/>
        <end position="680"/>
    </location>
</feature>
<dbReference type="PANTHER" id="PTHR37937">
    <property type="entry name" value="CONJUGATIVE TRANSFER: DNA TRANSPORT"/>
    <property type="match status" value="1"/>
</dbReference>
<evidence type="ECO:0008006" key="11">
    <source>
        <dbReference type="Google" id="ProtNLM"/>
    </source>
</evidence>
<dbReference type="SUPFAM" id="SSF52540">
    <property type="entry name" value="P-loop containing nucleoside triphosphate hydrolases"/>
    <property type="match status" value="1"/>
</dbReference>
<dbReference type="eggNOG" id="COG3505">
    <property type="taxonomic scope" value="Bacteria"/>
</dbReference>
<evidence type="ECO:0000256" key="3">
    <source>
        <dbReference type="ARBA" id="ARBA00022475"/>
    </source>
</evidence>
<sequence>MKKVILILAAVAIYAIAGYFAVKYLSGALYFVFNKAAPAHITPTTWDTYWYVYHEVPGQKKRLQMALVAALAIVFVVPGLFLAKFLEGKPRPLHGAARFANAGEVGKAGLFGEDGIIVGKDRGRYLIFGGQQFVMLSAPTRSGKGVSMVIPNLLNWPHSCVVLDIKLENYRLTSKFRASHGQKVYLFNPFAEDFRTHRWNPLDGVSRDRNYRVGDVLAVGQALYPSIDGKDNFWNDQARNLFLGLVLYLMETPTLACTLGEVLRQSSGKGRALKDHLQSLINARNKGDDPLSEDCLDALGRFCAASENTLSSILATFNAPLTIFANPIVDAATSASDFDISQVRKKLMSIYIGIQPNRLADASLLVNVFFSQLLNLNTLELPQNNPALTHQCLLILDEFTALGRVGIIAKANAFISGYNLRLLTVIQSVSQLESVYGEKDTRTLVTNHALQVMFPPREQRDANAYSEMLGTYTETAISKGKSSPRGGGGHGSNSENTSYQRRALMLPQELKEMGAGRQIILMEGLKPIQCDRIRYYADTTFMDRLKPLSATLKRIKTKIPNRTQLDEAAFVKNELSATVEGVDMVLHRARVEGRIRPLKLGETIDVAKLDLDLKKLPRLDDQNNPSPASIETFVDAALDQFDGLRPQSAKSQMRGRKTQNPTQAAKPKAKQPAVIDMAAP</sequence>
<evidence type="ECO:0000256" key="6">
    <source>
        <dbReference type="ARBA" id="ARBA00023136"/>
    </source>
</evidence>
<comment type="similarity">
    <text evidence="2">Belongs to the VirD4/TraG family.</text>
</comment>
<dbReference type="Pfam" id="PF02534">
    <property type="entry name" value="T4SS-DNA_transf"/>
    <property type="match status" value="1"/>
</dbReference>
<gene>
    <name evidence="9" type="ORF">ABENE_07970</name>
</gene>
<dbReference type="AlphaFoldDB" id="V4Q444"/>
<dbReference type="GO" id="GO:0005886">
    <property type="term" value="C:plasma membrane"/>
    <property type="evidence" value="ECO:0007669"/>
    <property type="project" value="UniProtKB-SubCell"/>
</dbReference>
<protein>
    <recommendedName>
        <fullName evidence="11">Conjugal transfer protein TraG</fullName>
    </recommendedName>
</protein>
<dbReference type="InterPro" id="IPR003688">
    <property type="entry name" value="TraG/VirD4"/>
</dbReference>
<dbReference type="CDD" id="cd01127">
    <property type="entry name" value="TrwB_TraG_TraD_VirD4"/>
    <property type="match status" value="1"/>
</dbReference>
<dbReference type="InterPro" id="IPR051539">
    <property type="entry name" value="T4SS-coupling_protein"/>
</dbReference>
<evidence type="ECO:0000313" key="9">
    <source>
        <dbReference type="EMBL" id="ESQ92565.1"/>
    </source>
</evidence>
<feature type="region of interest" description="Disordered" evidence="7">
    <location>
        <begin position="477"/>
        <end position="498"/>
    </location>
</feature>
<dbReference type="Proteomes" id="UP000017837">
    <property type="component" value="Unassembled WGS sequence"/>
</dbReference>
<dbReference type="RefSeq" id="WP_023447301.1">
    <property type="nucleotide sequence ID" value="NZ_AQWM01000013.1"/>
</dbReference>